<keyword evidence="3" id="KW-0732">Signal</keyword>
<dbReference type="EMBL" id="CAJPVJ010005398">
    <property type="protein sequence ID" value="CAG2169501.1"/>
    <property type="molecule type" value="Genomic_DNA"/>
</dbReference>
<evidence type="ECO:0000256" key="1">
    <source>
        <dbReference type="ARBA" id="ARBA00011079"/>
    </source>
</evidence>
<dbReference type="GO" id="GO:0006508">
    <property type="term" value="P:proteolysis"/>
    <property type="evidence" value="ECO:0007669"/>
    <property type="project" value="UniProtKB-KW"/>
</dbReference>
<dbReference type="Pfam" id="PF05577">
    <property type="entry name" value="Peptidase_S28"/>
    <property type="match status" value="1"/>
</dbReference>
<dbReference type="AlphaFoldDB" id="A0A7R9QN88"/>
<dbReference type="Gene3D" id="1.20.120.980">
    <property type="entry name" value="Serine carboxypeptidase S28, SKS domain"/>
    <property type="match status" value="1"/>
</dbReference>
<dbReference type="PANTHER" id="PTHR11010:SF117">
    <property type="entry name" value="SERINE PROTEASE 16"/>
    <property type="match status" value="1"/>
</dbReference>
<organism evidence="6">
    <name type="scientific">Oppiella nova</name>
    <dbReference type="NCBI Taxonomy" id="334625"/>
    <lineage>
        <taxon>Eukaryota</taxon>
        <taxon>Metazoa</taxon>
        <taxon>Ecdysozoa</taxon>
        <taxon>Arthropoda</taxon>
        <taxon>Chelicerata</taxon>
        <taxon>Arachnida</taxon>
        <taxon>Acari</taxon>
        <taxon>Acariformes</taxon>
        <taxon>Sarcoptiformes</taxon>
        <taxon>Oribatida</taxon>
        <taxon>Brachypylina</taxon>
        <taxon>Oppioidea</taxon>
        <taxon>Oppiidae</taxon>
        <taxon>Oppiella</taxon>
    </lineage>
</organism>
<dbReference type="EMBL" id="OC920223">
    <property type="protein sequence ID" value="CAD7652314.1"/>
    <property type="molecule type" value="Genomic_DNA"/>
</dbReference>
<sequence length="367" mass="40741">MIGGEGAASTALLTSMYMAELAKKFNAYTVLLEHRYYGESVPVPELSTENLKYLSSEQALKDTEEFILNLKKKLSLESNKLVDRAGNLAAWFREKYPNIAVGAIASSAPVEAEVDFKEYLGVVSTALSKQCSDNIRKAFKQLDDELKTPSGVANIRKLFSLCDTFTGTNAMDVHYFLQSSVVGLERYVQYNSKAQMNQVCAIVNDEKRGATPLERYATLFQVMPGQCRSIQYKDFVAGLKADRSGCNLANTRNWIYQTCTEFGYYQTTGHKDSAFGANLPVEFFTNWCTDVYGPEIMAQTVRKAVDNTNAYYGGYKPVVTNVVFPNGSNDPWHQLSVLHDLINSTKSTVIDGYAHCGDMYAPTGADI</sequence>
<dbReference type="InterPro" id="IPR008758">
    <property type="entry name" value="Peptidase_S28"/>
</dbReference>
<evidence type="ECO:0000256" key="4">
    <source>
        <dbReference type="ARBA" id="ARBA00022801"/>
    </source>
</evidence>
<evidence type="ECO:0000256" key="3">
    <source>
        <dbReference type="ARBA" id="ARBA00022729"/>
    </source>
</evidence>
<evidence type="ECO:0000256" key="2">
    <source>
        <dbReference type="ARBA" id="ARBA00022670"/>
    </source>
</evidence>
<dbReference type="PANTHER" id="PTHR11010">
    <property type="entry name" value="PROTEASE S28 PRO-X CARBOXYPEPTIDASE-RELATED"/>
    <property type="match status" value="1"/>
</dbReference>
<gene>
    <name evidence="6" type="ORF">ONB1V03_LOCUS8978</name>
</gene>
<evidence type="ECO:0000256" key="5">
    <source>
        <dbReference type="ARBA" id="ARBA00023180"/>
    </source>
</evidence>
<keyword evidence="2" id="KW-0645">Protease</keyword>
<keyword evidence="5" id="KW-0325">Glycoprotein</keyword>
<dbReference type="InterPro" id="IPR042269">
    <property type="entry name" value="Ser_carbopepase_S28_SKS"/>
</dbReference>
<dbReference type="GO" id="GO:0070008">
    <property type="term" value="F:serine-type exopeptidase activity"/>
    <property type="evidence" value="ECO:0007669"/>
    <property type="project" value="InterPro"/>
</dbReference>
<proteinExistence type="inferred from homology"/>
<reference evidence="6" key="1">
    <citation type="submission" date="2020-11" db="EMBL/GenBank/DDBJ databases">
        <authorList>
            <person name="Tran Van P."/>
        </authorList>
    </citation>
    <scope>NUCLEOTIDE SEQUENCE</scope>
</reference>
<dbReference type="InterPro" id="IPR029058">
    <property type="entry name" value="AB_hydrolase_fold"/>
</dbReference>
<evidence type="ECO:0000313" key="6">
    <source>
        <dbReference type="EMBL" id="CAD7652314.1"/>
    </source>
</evidence>
<evidence type="ECO:0000313" key="7">
    <source>
        <dbReference type="Proteomes" id="UP000728032"/>
    </source>
</evidence>
<name>A0A7R9QN88_9ACAR</name>
<dbReference type="GO" id="GO:0008239">
    <property type="term" value="F:dipeptidyl-peptidase activity"/>
    <property type="evidence" value="ECO:0007669"/>
    <property type="project" value="TreeGrafter"/>
</dbReference>
<dbReference type="SUPFAM" id="SSF53474">
    <property type="entry name" value="alpha/beta-Hydrolases"/>
    <property type="match status" value="1"/>
</dbReference>
<dbReference type="Gene3D" id="3.40.50.1820">
    <property type="entry name" value="alpha/beta hydrolase"/>
    <property type="match status" value="1"/>
</dbReference>
<dbReference type="Proteomes" id="UP000728032">
    <property type="component" value="Unassembled WGS sequence"/>
</dbReference>
<dbReference type="OrthoDB" id="1735038at2759"/>
<keyword evidence="7" id="KW-1185">Reference proteome</keyword>
<comment type="similarity">
    <text evidence="1">Belongs to the peptidase S28 family.</text>
</comment>
<accession>A0A7R9QN88</accession>
<keyword evidence="4" id="KW-0378">Hydrolase</keyword>
<protein>
    <submittedName>
        <fullName evidence="6">Uncharacterized protein</fullName>
    </submittedName>
</protein>